<sequence length="605" mass="63340">MARLRLRGSKAGPQGTGPFDATFAFPSGVVMAVGANLRGKTTLLEAIALCLRGEPRELQRDVAAWLSDVECDVEINGRPTGFRVAMRDGAVAGGAILEADDLASLIPGSSGSRSVLTAGSAEEYARAVDAFMLDRLSLEPLLAAIKTGGVQTHRWASYFGALYLPAGRDSALIGETVMAGLAGRLLTVFLDLPGAALLTRVKAARDAARNRTKEDAAAQAAAAVARNARREQLEALDRARAGLDHLSRRLPARSASAAAADVTALAGRLADAEADWAGASALCRQARAARQHDERALNDYRESAVAWALFHGLDPAACPRCEAPVAAERKAREAESHACAVCAQPIAADDNVEAAREAEDELAAAVEASSRAEAAALEALERAQAEAAELSERLAEAEAELRQAREAAEVDERTSLELAVARAEGALAVLPKDDLAPVDPADAVLAALVKELEDDLVEASRELFDELGEEIAVLARSFGMESVTEIRINRSAALKVAKGGTEAGGFSAQSPGERLRLRIATVLALLRVGHRRGIATHPGLLMLDSLKAEEVQDSDAAALLDALVGAAADTPGLQVLTTSADQSLPLGRLPQDAVIAPTGHDEPLW</sequence>
<name>A0ABZ3C2H0_9ACTN</name>
<keyword evidence="3" id="KW-1185">Reference proteome</keyword>
<dbReference type="Proteomes" id="UP001434337">
    <property type="component" value="Chromosome"/>
</dbReference>
<dbReference type="InterPro" id="IPR027417">
    <property type="entry name" value="P-loop_NTPase"/>
</dbReference>
<proteinExistence type="predicted"/>
<evidence type="ECO:0000256" key="1">
    <source>
        <dbReference type="SAM" id="Coils"/>
    </source>
</evidence>
<dbReference type="RefSeq" id="WP_232550194.1">
    <property type="nucleotide sequence ID" value="NZ_CP115965.1"/>
</dbReference>
<evidence type="ECO:0000313" key="3">
    <source>
        <dbReference type="Proteomes" id="UP001434337"/>
    </source>
</evidence>
<dbReference type="EMBL" id="CP115965">
    <property type="protein sequence ID" value="WZW97008.1"/>
    <property type="molecule type" value="Genomic_DNA"/>
</dbReference>
<dbReference type="SUPFAM" id="SSF52540">
    <property type="entry name" value="P-loop containing nucleoside triphosphate hydrolases"/>
    <property type="match status" value="1"/>
</dbReference>
<dbReference type="Gene3D" id="3.40.50.300">
    <property type="entry name" value="P-loop containing nucleotide triphosphate hydrolases"/>
    <property type="match status" value="2"/>
</dbReference>
<reference evidence="2 3" key="1">
    <citation type="journal article" date="2023" name="Environ Microbiome">
        <title>A coral-associated actinobacterium mitigates coral bleaching under heat stress.</title>
        <authorList>
            <person name="Li J."/>
            <person name="Zou Y."/>
            <person name="Li Q."/>
            <person name="Zhang J."/>
            <person name="Bourne D.G."/>
            <person name="Lyu Y."/>
            <person name="Liu C."/>
            <person name="Zhang S."/>
        </authorList>
    </citation>
    <scope>NUCLEOTIDE SEQUENCE [LARGE SCALE GENOMIC DNA]</scope>
    <source>
        <strain evidence="2 3">SCSIO 13291</strain>
    </source>
</reference>
<keyword evidence="1" id="KW-0175">Coiled coil</keyword>
<accession>A0ABZ3C2H0</accession>
<protein>
    <recommendedName>
        <fullName evidence="4">Rad50/SbcC-type AAA domain-containing protein</fullName>
    </recommendedName>
</protein>
<evidence type="ECO:0008006" key="4">
    <source>
        <dbReference type="Google" id="ProtNLM"/>
    </source>
</evidence>
<feature type="coiled-coil region" evidence="1">
    <location>
        <begin position="355"/>
        <end position="414"/>
    </location>
</feature>
<evidence type="ECO:0000313" key="2">
    <source>
        <dbReference type="EMBL" id="WZW97008.1"/>
    </source>
</evidence>
<gene>
    <name evidence="2" type="ORF">PCC79_08705</name>
</gene>
<organism evidence="2 3">
    <name type="scientific">Propioniciclava soli</name>
    <dbReference type="NCBI Taxonomy" id="2775081"/>
    <lineage>
        <taxon>Bacteria</taxon>
        <taxon>Bacillati</taxon>
        <taxon>Actinomycetota</taxon>
        <taxon>Actinomycetes</taxon>
        <taxon>Propionibacteriales</taxon>
        <taxon>Propionibacteriaceae</taxon>
        <taxon>Propioniciclava</taxon>
    </lineage>
</organism>